<reference evidence="2" key="1">
    <citation type="submission" date="2023-04" db="EMBL/GenBank/DDBJ databases">
        <authorList>
            <person name="Vijverberg K."/>
            <person name="Xiong W."/>
            <person name="Schranz E."/>
        </authorList>
    </citation>
    <scope>NUCLEOTIDE SEQUENCE</scope>
</reference>
<feature type="compositionally biased region" description="Low complexity" evidence="1">
    <location>
        <begin position="36"/>
        <end position="50"/>
    </location>
</feature>
<dbReference type="Proteomes" id="UP001177003">
    <property type="component" value="Chromosome 8"/>
</dbReference>
<dbReference type="EMBL" id="OX465084">
    <property type="protein sequence ID" value="CAI9297094.1"/>
    <property type="molecule type" value="Genomic_DNA"/>
</dbReference>
<name>A0AA35ZRR1_LACSI</name>
<feature type="compositionally biased region" description="Pro residues" evidence="1">
    <location>
        <begin position="24"/>
        <end position="35"/>
    </location>
</feature>
<protein>
    <submittedName>
        <fullName evidence="2">Uncharacterized protein</fullName>
    </submittedName>
</protein>
<sequence>MAIVNTLIGIQTRTMAKIILPTPLLPQPNQQPRPLLPTSTSQLPLPQQSVLPPPPPKPLQSPISTQQQFLPPMMPPPQTTYIKLPKTILANKKYQKQFQTNSLGLENRVLFKRRLTDTDLWPYLRPSPWSDPSVHGYVPIATRNRPKSALRTRSFLRDGVLIRSRLPKLTNSHAMKSRYFQVIPFLFPYFMVPVK</sequence>
<accession>A0AA35ZRR1</accession>
<evidence type="ECO:0000256" key="1">
    <source>
        <dbReference type="SAM" id="MobiDB-lite"/>
    </source>
</evidence>
<keyword evidence="3" id="KW-1185">Reference proteome</keyword>
<feature type="region of interest" description="Disordered" evidence="1">
    <location>
        <begin position="24"/>
        <end position="67"/>
    </location>
</feature>
<evidence type="ECO:0000313" key="3">
    <source>
        <dbReference type="Proteomes" id="UP001177003"/>
    </source>
</evidence>
<dbReference type="AlphaFoldDB" id="A0AA35ZRR1"/>
<organism evidence="2 3">
    <name type="scientific">Lactuca saligna</name>
    <name type="common">Willowleaf lettuce</name>
    <dbReference type="NCBI Taxonomy" id="75948"/>
    <lineage>
        <taxon>Eukaryota</taxon>
        <taxon>Viridiplantae</taxon>
        <taxon>Streptophyta</taxon>
        <taxon>Embryophyta</taxon>
        <taxon>Tracheophyta</taxon>
        <taxon>Spermatophyta</taxon>
        <taxon>Magnoliopsida</taxon>
        <taxon>eudicotyledons</taxon>
        <taxon>Gunneridae</taxon>
        <taxon>Pentapetalae</taxon>
        <taxon>asterids</taxon>
        <taxon>campanulids</taxon>
        <taxon>Asterales</taxon>
        <taxon>Asteraceae</taxon>
        <taxon>Cichorioideae</taxon>
        <taxon>Cichorieae</taxon>
        <taxon>Lactucinae</taxon>
        <taxon>Lactuca</taxon>
    </lineage>
</organism>
<gene>
    <name evidence="2" type="ORF">LSALG_LOCUS35929</name>
</gene>
<proteinExistence type="predicted"/>
<evidence type="ECO:0000313" key="2">
    <source>
        <dbReference type="EMBL" id="CAI9297094.1"/>
    </source>
</evidence>